<accession>A0A1Y0SWR8</accession>
<dbReference type="EMBL" id="MF042360">
    <property type="protein sequence ID" value="ARV77034.1"/>
    <property type="molecule type" value="Genomic_DNA"/>
</dbReference>
<evidence type="ECO:0000313" key="1">
    <source>
        <dbReference type="EMBL" id="ARV77034.1"/>
    </source>
</evidence>
<protein>
    <submittedName>
        <fullName evidence="1">Uncharacterized protein</fullName>
    </submittedName>
</protein>
<dbReference type="Proteomes" id="UP000225448">
    <property type="component" value="Segment"/>
</dbReference>
<organism evidence="1 2">
    <name type="scientific">Pseudomonas phage Phabio</name>
    <dbReference type="NCBI Taxonomy" id="2006668"/>
    <lineage>
        <taxon>Viruses</taxon>
        <taxon>Duplodnaviria</taxon>
        <taxon>Heunggongvirae</taxon>
        <taxon>Uroviricota</taxon>
        <taxon>Caudoviricetes</taxon>
        <taxon>Chimalliviridae</taxon>
        <taxon>Phabiovirus</taxon>
        <taxon>Phabiovirus phabio</taxon>
    </lineage>
</organism>
<proteinExistence type="predicted"/>
<sequence length="92" mass="10222">MQTGDSWSALVKEVAVYEYFVTELGHSNTEFGPYASAVNANAAKEILKEMSSDELQQIFGRPVNQTCLKIQGWPKVGANNIPVTRYELNVIN</sequence>
<gene>
    <name evidence="1" type="ORF">PHABIO_403</name>
</gene>
<reference evidence="1 2" key="1">
    <citation type="submission" date="2017-05" db="EMBL/GenBank/DDBJ databases">
        <authorList>
            <person name="Song R."/>
            <person name="Chenine A.L."/>
            <person name="Ruprecht R.M."/>
        </authorList>
    </citation>
    <scope>NUCLEOTIDE SEQUENCE [LARGE SCALE GENOMIC DNA]</scope>
</reference>
<name>A0A1Y0SWR8_9CAUD</name>
<keyword evidence="2" id="KW-1185">Reference proteome</keyword>
<evidence type="ECO:0000313" key="2">
    <source>
        <dbReference type="Proteomes" id="UP000225448"/>
    </source>
</evidence>